<sequence>MSLSSLASRGTDHVLVGLIGAGIGPSLSPALHEREAAHLGIDYSYRRLDLDELHRDPDAVGDLVDEARRAGYRGLNITHPCKQLVIPHLDELSRAAGEIGAVNTVVFAPDGRTTGHNTDWSGFRNGMVAGLPGVDRGAVVLLGAGGAGAAAAYALLALGAGTVHVVDVDKARAEALGGRFTPSARAADPAGPSARAASSCPPVADPASDGVGESGAGRVTGHRVAELAELLAVADGLVHATPVGMAEHPGLPLDPGLLRPGLWVAEIVYRPLETELLRAARSAGCRTLDGGAMAVHQAAAAMRLFTGVEPDAGRMTGHLHELIRAETGQ</sequence>
<keyword evidence="2" id="KW-0028">Amino-acid biosynthesis</keyword>
<organism evidence="6 7">
    <name type="scientific">Cryptosporangium arvum DSM 44712</name>
    <dbReference type="NCBI Taxonomy" id="927661"/>
    <lineage>
        <taxon>Bacteria</taxon>
        <taxon>Bacillati</taxon>
        <taxon>Actinomycetota</taxon>
        <taxon>Actinomycetes</taxon>
        <taxon>Cryptosporangiales</taxon>
        <taxon>Cryptosporangiaceae</taxon>
        <taxon>Cryptosporangium</taxon>
    </lineage>
</organism>
<feature type="domain" description="Alanine dehydrogenase/pyridine nucleotide transhydrogenase NAD(H)-binding" evidence="4">
    <location>
        <begin position="127"/>
        <end position="177"/>
    </location>
</feature>
<dbReference type="GO" id="GO:0004764">
    <property type="term" value="F:shikimate 3-dehydrogenase (NADP+) activity"/>
    <property type="evidence" value="ECO:0007669"/>
    <property type="project" value="InterPro"/>
</dbReference>
<protein>
    <submittedName>
        <fullName evidence="6">Shikimate 5-dehydrogenase</fullName>
    </submittedName>
</protein>
<dbReference type="EMBL" id="JFBT01000001">
    <property type="protein sequence ID" value="EXG81806.1"/>
    <property type="molecule type" value="Genomic_DNA"/>
</dbReference>
<feature type="compositionally biased region" description="Low complexity" evidence="3">
    <location>
        <begin position="182"/>
        <end position="202"/>
    </location>
</feature>
<proteinExistence type="predicted"/>
<evidence type="ECO:0000259" key="5">
    <source>
        <dbReference type="Pfam" id="PF08501"/>
    </source>
</evidence>
<evidence type="ECO:0000256" key="2">
    <source>
        <dbReference type="ARBA" id="ARBA00023141"/>
    </source>
</evidence>
<dbReference type="Pfam" id="PF01262">
    <property type="entry name" value="AlaDh_PNT_C"/>
    <property type="match status" value="1"/>
</dbReference>
<comment type="pathway">
    <text evidence="1">Metabolic intermediate biosynthesis; chorismate biosynthesis; chorismate from D-erythrose 4-phosphate and phosphoenolpyruvate: step 4/7.</text>
</comment>
<dbReference type="RefSeq" id="WP_245620455.1">
    <property type="nucleotide sequence ID" value="NZ_KK073874.1"/>
</dbReference>
<dbReference type="Gene3D" id="3.40.50.720">
    <property type="entry name" value="NAD(P)-binding Rossmann-like Domain"/>
    <property type="match status" value="1"/>
</dbReference>
<evidence type="ECO:0000256" key="1">
    <source>
        <dbReference type="ARBA" id="ARBA00004871"/>
    </source>
</evidence>
<dbReference type="GO" id="GO:0005829">
    <property type="term" value="C:cytosol"/>
    <property type="evidence" value="ECO:0007669"/>
    <property type="project" value="TreeGrafter"/>
</dbReference>
<feature type="domain" description="Shikimate dehydrogenase substrate binding N-terminal" evidence="5">
    <location>
        <begin position="18"/>
        <end position="105"/>
    </location>
</feature>
<dbReference type="InterPro" id="IPR007698">
    <property type="entry name" value="AlaDH/PNT_NAD(H)-bd"/>
</dbReference>
<dbReference type="Proteomes" id="UP000021053">
    <property type="component" value="Unassembled WGS sequence"/>
</dbReference>
<dbReference type="HOGENOM" id="CLU_044063_4_3_11"/>
<dbReference type="Gene3D" id="3.40.50.10860">
    <property type="entry name" value="Leucine Dehydrogenase, chain A, domain 1"/>
    <property type="match status" value="1"/>
</dbReference>
<gene>
    <name evidence="6" type="ORF">CryarDRAFT_2926</name>
</gene>
<dbReference type="GO" id="GO:0019632">
    <property type="term" value="P:shikimate metabolic process"/>
    <property type="evidence" value="ECO:0007669"/>
    <property type="project" value="TreeGrafter"/>
</dbReference>
<dbReference type="PANTHER" id="PTHR21089:SF1">
    <property type="entry name" value="BIFUNCTIONAL 3-DEHYDROQUINATE DEHYDRATASE_SHIKIMATE DEHYDROGENASE, CHLOROPLASTIC"/>
    <property type="match status" value="1"/>
</dbReference>
<dbReference type="GO" id="GO:0009073">
    <property type="term" value="P:aromatic amino acid family biosynthetic process"/>
    <property type="evidence" value="ECO:0007669"/>
    <property type="project" value="UniProtKB-KW"/>
</dbReference>
<keyword evidence="2" id="KW-0057">Aromatic amino acid biosynthesis</keyword>
<accession>A0A011AII1</accession>
<dbReference type="GO" id="GO:0050661">
    <property type="term" value="F:NADP binding"/>
    <property type="evidence" value="ECO:0007669"/>
    <property type="project" value="TreeGrafter"/>
</dbReference>
<dbReference type="PANTHER" id="PTHR21089">
    <property type="entry name" value="SHIKIMATE DEHYDROGENASE"/>
    <property type="match status" value="1"/>
</dbReference>
<evidence type="ECO:0000313" key="7">
    <source>
        <dbReference type="Proteomes" id="UP000021053"/>
    </source>
</evidence>
<dbReference type="SUPFAM" id="SSF53223">
    <property type="entry name" value="Aminoacid dehydrogenase-like, N-terminal domain"/>
    <property type="match status" value="1"/>
</dbReference>
<evidence type="ECO:0000313" key="6">
    <source>
        <dbReference type="EMBL" id="EXG81806.1"/>
    </source>
</evidence>
<comment type="caution">
    <text evidence="6">The sequence shown here is derived from an EMBL/GenBank/DDBJ whole genome shotgun (WGS) entry which is preliminary data.</text>
</comment>
<dbReference type="InterPro" id="IPR022893">
    <property type="entry name" value="Shikimate_DH_fam"/>
</dbReference>
<dbReference type="AlphaFoldDB" id="A0A011AII1"/>
<dbReference type="SUPFAM" id="SSF51735">
    <property type="entry name" value="NAD(P)-binding Rossmann-fold domains"/>
    <property type="match status" value="1"/>
</dbReference>
<evidence type="ECO:0000256" key="3">
    <source>
        <dbReference type="SAM" id="MobiDB-lite"/>
    </source>
</evidence>
<dbReference type="PATRIC" id="fig|927661.3.peg.2888"/>
<dbReference type="InterPro" id="IPR036291">
    <property type="entry name" value="NAD(P)-bd_dom_sf"/>
</dbReference>
<feature type="region of interest" description="Disordered" evidence="3">
    <location>
        <begin position="181"/>
        <end position="216"/>
    </location>
</feature>
<dbReference type="GO" id="GO:0009423">
    <property type="term" value="P:chorismate biosynthetic process"/>
    <property type="evidence" value="ECO:0007669"/>
    <property type="project" value="TreeGrafter"/>
</dbReference>
<evidence type="ECO:0000259" key="4">
    <source>
        <dbReference type="Pfam" id="PF01262"/>
    </source>
</evidence>
<reference evidence="6 7" key="1">
    <citation type="submission" date="2013-07" db="EMBL/GenBank/DDBJ databases">
        <authorList>
            <consortium name="DOE Joint Genome Institute"/>
            <person name="Eisen J."/>
            <person name="Huntemann M."/>
            <person name="Han J."/>
            <person name="Chen A."/>
            <person name="Kyrpides N."/>
            <person name="Mavromatis K."/>
            <person name="Markowitz V."/>
            <person name="Palaniappan K."/>
            <person name="Ivanova N."/>
            <person name="Schaumberg A."/>
            <person name="Pati A."/>
            <person name="Liolios K."/>
            <person name="Nordberg H.P."/>
            <person name="Cantor M.N."/>
            <person name="Hua S.X."/>
            <person name="Woyke T."/>
        </authorList>
    </citation>
    <scope>NUCLEOTIDE SEQUENCE [LARGE SCALE GENOMIC DNA]</scope>
    <source>
        <strain evidence="6 7">DSM 44712</strain>
    </source>
</reference>
<dbReference type="InterPro" id="IPR046346">
    <property type="entry name" value="Aminoacid_DH-like_N_sf"/>
</dbReference>
<dbReference type="InterPro" id="IPR013708">
    <property type="entry name" value="Shikimate_DH-bd_N"/>
</dbReference>
<dbReference type="Pfam" id="PF08501">
    <property type="entry name" value="Shikimate_dh_N"/>
    <property type="match status" value="1"/>
</dbReference>
<name>A0A011AII1_9ACTN</name>
<keyword evidence="7" id="KW-1185">Reference proteome</keyword>